<name>A0A7G9YMN0_9EURY</name>
<dbReference type="NCBIfam" id="NF047773">
    <property type="entry name" value="phas_rel_Lepto"/>
    <property type="match status" value="1"/>
</dbReference>
<dbReference type="PANTHER" id="PTHR38664">
    <property type="entry name" value="SLR0058 PROTEIN"/>
    <property type="match status" value="1"/>
</dbReference>
<reference evidence="2" key="1">
    <citation type="submission" date="2020-06" db="EMBL/GenBank/DDBJ databases">
        <title>Unique genomic features of the anaerobic methanotrophic archaea.</title>
        <authorList>
            <person name="Chadwick G.L."/>
            <person name="Skennerton C.T."/>
            <person name="Laso-Perez R."/>
            <person name="Leu A.O."/>
            <person name="Speth D.R."/>
            <person name="Yu H."/>
            <person name="Morgan-Lang C."/>
            <person name="Hatzenpichler R."/>
            <person name="Goudeau D."/>
            <person name="Malmstrom R."/>
            <person name="Brazelton W.J."/>
            <person name="Woyke T."/>
            <person name="Hallam S.J."/>
            <person name="Tyson G.W."/>
            <person name="Wegener G."/>
            <person name="Boetius A."/>
            <person name="Orphan V."/>
        </authorList>
    </citation>
    <scope>NUCLEOTIDE SEQUENCE</scope>
</reference>
<accession>A0A7G9YMN0</accession>
<evidence type="ECO:0000313" key="2">
    <source>
        <dbReference type="EMBL" id="QNO49264.1"/>
    </source>
</evidence>
<protein>
    <recommendedName>
        <fullName evidence="3">Polyhydroxyalkanoate synthesis regulator phasin</fullName>
    </recommendedName>
</protein>
<evidence type="ECO:0000256" key="1">
    <source>
        <dbReference type="SAM" id="Coils"/>
    </source>
</evidence>
<evidence type="ECO:0008006" key="3">
    <source>
        <dbReference type="Google" id="ProtNLM"/>
    </source>
</evidence>
<proteinExistence type="predicted"/>
<gene>
    <name evidence="2" type="ORF">ANJBEOKM_00004</name>
</gene>
<dbReference type="AlphaFoldDB" id="A0A7G9YMN0"/>
<dbReference type="EMBL" id="MT631376">
    <property type="protein sequence ID" value="QNO49264.1"/>
    <property type="molecule type" value="Genomic_DNA"/>
</dbReference>
<keyword evidence="1" id="KW-0175">Coiled coil</keyword>
<dbReference type="InterPro" id="IPR008769">
    <property type="entry name" value="PhaF_PhaI"/>
</dbReference>
<organism evidence="2">
    <name type="scientific">Candidatus Methanogaster sp. ANME-2c ERB4</name>
    <dbReference type="NCBI Taxonomy" id="2759911"/>
    <lineage>
        <taxon>Archaea</taxon>
        <taxon>Methanobacteriati</taxon>
        <taxon>Methanobacteriota</taxon>
        <taxon>Stenosarchaea group</taxon>
        <taxon>Methanomicrobia</taxon>
        <taxon>Methanosarcinales</taxon>
        <taxon>ANME-2 cluster</taxon>
        <taxon>Candidatus Methanogasteraceae</taxon>
        <taxon>Candidatus Methanogaster</taxon>
    </lineage>
</organism>
<feature type="coiled-coil region" evidence="1">
    <location>
        <begin position="58"/>
        <end position="111"/>
    </location>
</feature>
<sequence length="111" mass="12578">MSCAIQRITMIESLRKLGLLGIGAISITEEKIKQVVNELVEKGEMSTEEGKTLVHELLTEKKKQMQELDEKLTRDVQNAIGKSKIALKDDVSRLEDKITELEKTIQKLVEK</sequence>
<dbReference type="PANTHER" id="PTHR38664:SF1">
    <property type="entry name" value="SLR0058 PROTEIN"/>
    <property type="match status" value="1"/>
</dbReference>